<dbReference type="PANTHER" id="PTHR39173">
    <property type="entry name" value="ACETYLTRANSFERASE"/>
    <property type="match status" value="1"/>
</dbReference>
<evidence type="ECO:0000313" key="2">
    <source>
        <dbReference type="EMBL" id="MCY1009041.1"/>
    </source>
</evidence>
<gene>
    <name evidence="2" type="ORF">OV079_26470</name>
</gene>
<dbReference type="SUPFAM" id="SSF55729">
    <property type="entry name" value="Acyl-CoA N-acyltransferases (Nat)"/>
    <property type="match status" value="1"/>
</dbReference>
<dbReference type="PROSITE" id="PS51186">
    <property type="entry name" value="GNAT"/>
    <property type="match status" value="1"/>
</dbReference>
<dbReference type="InterPro" id="IPR000182">
    <property type="entry name" value="GNAT_dom"/>
</dbReference>
<dbReference type="EC" id="2.3.1.-" evidence="2"/>
<dbReference type="PANTHER" id="PTHR39173:SF1">
    <property type="entry name" value="ACETYLTRANSFERASE"/>
    <property type="match status" value="1"/>
</dbReference>
<dbReference type="EMBL" id="JAPNKE010000002">
    <property type="protein sequence ID" value="MCY1009041.1"/>
    <property type="molecule type" value="Genomic_DNA"/>
</dbReference>
<keyword evidence="3" id="KW-1185">Reference proteome</keyword>
<accession>A0A9X3IZ02</accession>
<name>A0A9X3IZ02_9BACT</name>
<dbReference type="CDD" id="cd04301">
    <property type="entry name" value="NAT_SF"/>
    <property type="match status" value="1"/>
</dbReference>
<dbReference type="RefSeq" id="WP_267771698.1">
    <property type="nucleotide sequence ID" value="NZ_JAPNKE010000002.1"/>
</dbReference>
<dbReference type="Proteomes" id="UP001150924">
    <property type="component" value="Unassembled WGS sequence"/>
</dbReference>
<comment type="caution">
    <text evidence="2">The sequence shown here is derived from an EMBL/GenBank/DDBJ whole genome shotgun (WGS) entry which is preliminary data.</text>
</comment>
<dbReference type="GO" id="GO:0016747">
    <property type="term" value="F:acyltransferase activity, transferring groups other than amino-acyl groups"/>
    <property type="evidence" value="ECO:0007669"/>
    <property type="project" value="InterPro"/>
</dbReference>
<dbReference type="InterPro" id="IPR016181">
    <property type="entry name" value="Acyl_CoA_acyltransferase"/>
</dbReference>
<organism evidence="2 3">
    <name type="scientific">Nannocystis pusilla</name>
    <dbReference type="NCBI Taxonomy" id="889268"/>
    <lineage>
        <taxon>Bacteria</taxon>
        <taxon>Pseudomonadati</taxon>
        <taxon>Myxococcota</taxon>
        <taxon>Polyangia</taxon>
        <taxon>Nannocystales</taxon>
        <taxon>Nannocystaceae</taxon>
        <taxon>Nannocystis</taxon>
    </lineage>
</organism>
<protein>
    <submittedName>
        <fullName evidence="2">GNAT family N-acetyltransferase</fullName>
        <ecNumber evidence="2">2.3.1.-</ecNumber>
    </submittedName>
</protein>
<reference evidence="2" key="1">
    <citation type="submission" date="2022-11" db="EMBL/GenBank/DDBJ databases">
        <title>Minimal conservation of predation-associated metabolite biosynthetic gene clusters underscores biosynthetic potential of Myxococcota including descriptions for ten novel species: Archangium lansinium sp. nov., Myxococcus landrumus sp. nov., Nannocystis bai.</title>
        <authorList>
            <person name="Ahearne A."/>
            <person name="Stevens C."/>
            <person name="Phillips K."/>
        </authorList>
    </citation>
    <scope>NUCLEOTIDE SEQUENCE</scope>
    <source>
        <strain evidence="2">Na p29</strain>
    </source>
</reference>
<proteinExistence type="predicted"/>
<keyword evidence="2" id="KW-0808">Transferase</keyword>
<dbReference type="Pfam" id="PF13302">
    <property type="entry name" value="Acetyltransf_3"/>
    <property type="match status" value="1"/>
</dbReference>
<feature type="domain" description="N-acetyltransferase" evidence="1">
    <location>
        <begin position="3"/>
        <end position="170"/>
    </location>
</feature>
<evidence type="ECO:0000259" key="1">
    <source>
        <dbReference type="PROSITE" id="PS51186"/>
    </source>
</evidence>
<sequence>MSLVTPDVAHAESVLAGLREFRAEGLPWYGAVDPDVVAADFAGFVRAQHEKRTHPLPGAVPKTELWGVMDGVYVGRIGIHHVLTDNLRVSGGHIGYDTRPGYRGRGVATEMLRSALPVARRIGLSQVLLTCDDTNVASIRVIERNGGVLEATRVLDPTRPPKRYYWISLAGV</sequence>
<keyword evidence="2" id="KW-0012">Acyltransferase</keyword>
<dbReference type="Gene3D" id="3.40.630.30">
    <property type="match status" value="1"/>
</dbReference>
<dbReference type="AlphaFoldDB" id="A0A9X3IZ02"/>
<evidence type="ECO:0000313" key="3">
    <source>
        <dbReference type="Proteomes" id="UP001150924"/>
    </source>
</evidence>